<gene>
    <name evidence="1" type="ORF">PAPOLLO_LOCUS9275</name>
</gene>
<dbReference type="Proteomes" id="UP000691718">
    <property type="component" value="Unassembled WGS sequence"/>
</dbReference>
<sequence length="95" mass="10841">MAVSRVRPKQGVPPYNAVFALELRRVVKTGQFVVLPVYVSSPGEAIQYLKIEGCGSELCDVDQFRKITAPYTLDVKEWRIKCNFDEYIEIDESII</sequence>
<proteinExistence type="predicted"/>
<keyword evidence="2" id="KW-1185">Reference proteome</keyword>
<name>A0A8S3WTF4_PARAO</name>
<evidence type="ECO:0000313" key="1">
    <source>
        <dbReference type="EMBL" id="CAG4976605.1"/>
    </source>
</evidence>
<dbReference type="OrthoDB" id="258392at2759"/>
<dbReference type="AlphaFoldDB" id="A0A8S3WTF4"/>
<reference evidence="1" key="1">
    <citation type="submission" date="2021-04" db="EMBL/GenBank/DDBJ databases">
        <authorList>
            <person name="Tunstrom K."/>
        </authorList>
    </citation>
    <scope>NUCLEOTIDE SEQUENCE</scope>
</reference>
<evidence type="ECO:0000313" key="2">
    <source>
        <dbReference type="Proteomes" id="UP000691718"/>
    </source>
</evidence>
<organism evidence="1 2">
    <name type="scientific">Parnassius apollo</name>
    <name type="common">Apollo butterfly</name>
    <name type="synonym">Papilio apollo</name>
    <dbReference type="NCBI Taxonomy" id="110799"/>
    <lineage>
        <taxon>Eukaryota</taxon>
        <taxon>Metazoa</taxon>
        <taxon>Ecdysozoa</taxon>
        <taxon>Arthropoda</taxon>
        <taxon>Hexapoda</taxon>
        <taxon>Insecta</taxon>
        <taxon>Pterygota</taxon>
        <taxon>Neoptera</taxon>
        <taxon>Endopterygota</taxon>
        <taxon>Lepidoptera</taxon>
        <taxon>Glossata</taxon>
        <taxon>Ditrysia</taxon>
        <taxon>Papilionoidea</taxon>
        <taxon>Papilionidae</taxon>
        <taxon>Parnassiinae</taxon>
        <taxon>Parnassini</taxon>
        <taxon>Parnassius</taxon>
        <taxon>Parnassius</taxon>
    </lineage>
</organism>
<protein>
    <submittedName>
        <fullName evidence="1">(apollo) hypothetical protein</fullName>
    </submittedName>
</protein>
<accession>A0A8S3WTF4</accession>
<dbReference type="EMBL" id="CAJQZP010000688">
    <property type="protein sequence ID" value="CAG4976605.1"/>
    <property type="molecule type" value="Genomic_DNA"/>
</dbReference>
<comment type="caution">
    <text evidence="1">The sequence shown here is derived from an EMBL/GenBank/DDBJ whole genome shotgun (WGS) entry which is preliminary data.</text>
</comment>